<dbReference type="GO" id="GO:0009134">
    <property type="term" value="P:nucleoside diphosphate catabolic process"/>
    <property type="evidence" value="ECO:0007669"/>
    <property type="project" value="TreeGrafter"/>
</dbReference>
<evidence type="ECO:0000256" key="9">
    <source>
        <dbReference type="ARBA" id="ARBA00022741"/>
    </source>
</evidence>
<keyword evidence="11" id="KW-0106">Calcium</keyword>
<comment type="catalytic activity">
    <reaction evidence="19">
        <text>a ribonucleoside 5'-triphosphate + 2 H2O = a ribonucleoside 5'-phosphate + 2 phosphate + 2 H(+)</text>
        <dbReference type="Rhea" id="RHEA:36795"/>
        <dbReference type="ChEBI" id="CHEBI:15377"/>
        <dbReference type="ChEBI" id="CHEBI:15378"/>
        <dbReference type="ChEBI" id="CHEBI:43474"/>
        <dbReference type="ChEBI" id="CHEBI:58043"/>
        <dbReference type="ChEBI" id="CHEBI:61557"/>
        <dbReference type="EC" id="3.6.1.5"/>
    </reaction>
</comment>
<evidence type="ECO:0000256" key="1">
    <source>
        <dbReference type="ARBA" id="ARBA00001913"/>
    </source>
</evidence>
<evidence type="ECO:0000256" key="2">
    <source>
        <dbReference type="ARBA" id="ARBA00001946"/>
    </source>
</evidence>
<dbReference type="FunFam" id="3.30.420.40:FF:000068">
    <property type="entry name" value="Ectonucleoside triphosphate diphosphohydrolase 1"/>
    <property type="match status" value="1"/>
</dbReference>
<dbReference type="InterPro" id="IPR000407">
    <property type="entry name" value="GDA1_CD39_NTPase"/>
</dbReference>
<keyword evidence="10 22" id="KW-0378">Hydrolase</keyword>
<evidence type="ECO:0000313" key="24">
    <source>
        <dbReference type="EMBL" id="KAJ1145590.1"/>
    </source>
</evidence>
<keyword evidence="15 23" id="KW-0472">Membrane</keyword>
<keyword evidence="6" id="KW-1003">Cell membrane</keyword>
<dbReference type="GO" id="GO:0004382">
    <property type="term" value="F:GDP phosphatase activity"/>
    <property type="evidence" value="ECO:0007669"/>
    <property type="project" value="TreeGrafter"/>
</dbReference>
<evidence type="ECO:0000256" key="15">
    <source>
        <dbReference type="ARBA" id="ARBA00023136"/>
    </source>
</evidence>
<dbReference type="EC" id="3.6.1.5" evidence="5"/>
<comment type="caution">
    <text evidence="24">The sequence shown here is derived from an EMBL/GenBank/DDBJ whole genome shotgun (WGS) entry which is preliminary data.</text>
</comment>
<feature type="transmembrane region" description="Helical" evidence="23">
    <location>
        <begin position="25"/>
        <end position="49"/>
    </location>
</feature>
<evidence type="ECO:0000256" key="14">
    <source>
        <dbReference type="ARBA" id="ARBA00022989"/>
    </source>
</evidence>
<feature type="active site" description="Proton acceptor" evidence="20">
    <location>
        <position position="185"/>
    </location>
</feature>
<evidence type="ECO:0000313" key="25">
    <source>
        <dbReference type="Proteomes" id="UP001066276"/>
    </source>
</evidence>
<dbReference type="GO" id="GO:0045134">
    <property type="term" value="F:UDP phosphatase activity"/>
    <property type="evidence" value="ECO:0007669"/>
    <property type="project" value="TreeGrafter"/>
</dbReference>
<accession>A0AAV7R012</accession>
<evidence type="ECO:0000256" key="11">
    <source>
        <dbReference type="ARBA" id="ARBA00022837"/>
    </source>
</evidence>
<evidence type="ECO:0000256" key="3">
    <source>
        <dbReference type="ARBA" id="ARBA00004651"/>
    </source>
</evidence>
<dbReference type="EMBL" id="JANPWB010000010">
    <property type="protein sequence ID" value="KAJ1145590.1"/>
    <property type="molecule type" value="Genomic_DNA"/>
</dbReference>
<evidence type="ECO:0000256" key="17">
    <source>
        <dbReference type="ARBA" id="ARBA00023180"/>
    </source>
</evidence>
<keyword evidence="13" id="KW-0460">Magnesium</keyword>
<name>A0AAV7R012_PLEWA</name>
<keyword evidence="14 23" id="KW-1133">Transmembrane helix</keyword>
<proteinExistence type="inferred from homology"/>
<comment type="subcellular location">
    <subcellularLocation>
        <location evidence="3">Cell membrane</location>
        <topology evidence="3">Multi-pass membrane protein</topology>
    </subcellularLocation>
</comment>
<keyword evidence="12 21" id="KW-0067">ATP-binding</keyword>
<evidence type="ECO:0000256" key="13">
    <source>
        <dbReference type="ARBA" id="ARBA00022842"/>
    </source>
</evidence>
<evidence type="ECO:0000256" key="7">
    <source>
        <dbReference type="ARBA" id="ARBA00022692"/>
    </source>
</evidence>
<comment type="cofactor">
    <cofactor evidence="2">
        <name>Mg(2+)</name>
        <dbReference type="ChEBI" id="CHEBI:18420"/>
    </cofactor>
</comment>
<evidence type="ECO:0000256" key="12">
    <source>
        <dbReference type="ARBA" id="ARBA00022840"/>
    </source>
</evidence>
<evidence type="ECO:0000256" key="4">
    <source>
        <dbReference type="ARBA" id="ARBA00009283"/>
    </source>
</evidence>
<evidence type="ECO:0000256" key="19">
    <source>
        <dbReference type="ARBA" id="ARBA00049175"/>
    </source>
</evidence>
<dbReference type="Proteomes" id="UP001066276">
    <property type="component" value="Chromosome 6"/>
</dbReference>
<dbReference type="PANTHER" id="PTHR11782">
    <property type="entry name" value="ADENOSINE/GUANOSINE DIPHOSPHATASE"/>
    <property type="match status" value="1"/>
</dbReference>
<keyword evidence="8" id="KW-0479">Metal-binding</keyword>
<dbReference type="GO" id="GO:0005886">
    <property type="term" value="C:plasma membrane"/>
    <property type="evidence" value="ECO:0007669"/>
    <property type="project" value="UniProtKB-SubCell"/>
</dbReference>
<comment type="similarity">
    <text evidence="4 22">Belongs to the GDA1/CD39 NTPase family.</text>
</comment>
<evidence type="ECO:0000256" key="10">
    <source>
        <dbReference type="ARBA" id="ARBA00022801"/>
    </source>
</evidence>
<dbReference type="AlphaFoldDB" id="A0AAV7R012"/>
<evidence type="ECO:0000256" key="18">
    <source>
        <dbReference type="ARBA" id="ARBA00039598"/>
    </source>
</evidence>
<evidence type="ECO:0000256" key="8">
    <source>
        <dbReference type="ARBA" id="ARBA00022723"/>
    </source>
</evidence>
<feature type="binding site" evidence="21">
    <location>
        <begin position="225"/>
        <end position="229"/>
    </location>
    <ligand>
        <name>ATP</name>
        <dbReference type="ChEBI" id="CHEBI:30616"/>
    </ligand>
</feature>
<keyword evidence="17" id="KW-0325">Glycoprotein</keyword>
<dbReference type="Pfam" id="PF01150">
    <property type="entry name" value="GDA1_CD39"/>
    <property type="match status" value="1"/>
</dbReference>
<dbReference type="PANTHER" id="PTHR11782:SF31">
    <property type="entry name" value="ECTONUCLEOSIDE TRIPHOSPHATE DIPHOSPHOHYDROLASE 8"/>
    <property type="match status" value="1"/>
</dbReference>
<dbReference type="Gene3D" id="3.30.420.150">
    <property type="entry name" value="Exopolyphosphatase. Domain 2"/>
    <property type="match status" value="1"/>
</dbReference>
<dbReference type="PROSITE" id="PS01238">
    <property type="entry name" value="GDA1_CD39_NTPASE"/>
    <property type="match status" value="1"/>
</dbReference>
<dbReference type="GO" id="GO:0005524">
    <property type="term" value="F:ATP binding"/>
    <property type="evidence" value="ECO:0007669"/>
    <property type="project" value="UniProtKB-KW"/>
</dbReference>
<keyword evidence="25" id="KW-1185">Reference proteome</keyword>
<keyword evidence="7 23" id="KW-0812">Transmembrane</keyword>
<evidence type="ECO:0000256" key="16">
    <source>
        <dbReference type="ARBA" id="ARBA00023157"/>
    </source>
</evidence>
<evidence type="ECO:0000256" key="21">
    <source>
        <dbReference type="PIRSR" id="PIRSR600407-2"/>
    </source>
</evidence>
<keyword evidence="16" id="KW-1015">Disulfide bond</keyword>
<evidence type="ECO:0000256" key="22">
    <source>
        <dbReference type="RuleBase" id="RU003833"/>
    </source>
</evidence>
<reference evidence="24" key="1">
    <citation type="journal article" date="2022" name="bioRxiv">
        <title>Sequencing and chromosome-scale assembly of the giantPleurodeles waltlgenome.</title>
        <authorList>
            <person name="Brown T."/>
            <person name="Elewa A."/>
            <person name="Iarovenko S."/>
            <person name="Subramanian E."/>
            <person name="Araus A.J."/>
            <person name="Petzold A."/>
            <person name="Susuki M."/>
            <person name="Suzuki K.-i.T."/>
            <person name="Hayashi T."/>
            <person name="Toyoda A."/>
            <person name="Oliveira C."/>
            <person name="Osipova E."/>
            <person name="Leigh N.D."/>
            <person name="Simon A."/>
            <person name="Yun M.H."/>
        </authorList>
    </citation>
    <scope>NUCLEOTIDE SEQUENCE</scope>
    <source>
        <strain evidence="24">20211129_DDA</strain>
        <tissue evidence="24">Liver</tissue>
    </source>
</reference>
<protein>
    <recommendedName>
        <fullName evidence="18">Ectonucleoside triphosphate diphosphohydrolase 8</fullName>
        <ecNumber evidence="5">3.6.1.5</ecNumber>
    </recommendedName>
</protein>
<evidence type="ECO:0000256" key="23">
    <source>
        <dbReference type="SAM" id="Phobius"/>
    </source>
</evidence>
<comment type="cofactor">
    <cofactor evidence="1">
        <name>Ca(2+)</name>
        <dbReference type="ChEBI" id="CHEBI:29108"/>
    </cofactor>
</comment>
<dbReference type="Gene3D" id="3.30.420.40">
    <property type="match status" value="1"/>
</dbReference>
<dbReference type="GO" id="GO:0017111">
    <property type="term" value="F:ribonucleoside triphosphate phosphatase activity"/>
    <property type="evidence" value="ECO:0007669"/>
    <property type="project" value="TreeGrafter"/>
</dbReference>
<organism evidence="24 25">
    <name type="scientific">Pleurodeles waltl</name>
    <name type="common">Iberian ribbed newt</name>
    <dbReference type="NCBI Taxonomy" id="8319"/>
    <lineage>
        <taxon>Eukaryota</taxon>
        <taxon>Metazoa</taxon>
        <taxon>Chordata</taxon>
        <taxon>Craniata</taxon>
        <taxon>Vertebrata</taxon>
        <taxon>Euteleostomi</taxon>
        <taxon>Amphibia</taxon>
        <taxon>Batrachia</taxon>
        <taxon>Caudata</taxon>
        <taxon>Salamandroidea</taxon>
        <taxon>Salamandridae</taxon>
        <taxon>Pleurodelinae</taxon>
        <taxon>Pleurodeles</taxon>
    </lineage>
</organism>
<keyword evidence="9 21" id="KW-0547">Nucleotide-binding</keyword>
<gene>
    <name evidence="24" type="ORF">NDU88_011876</name>
</gene>
<evidence type="ECO:0000256" key="5">
    <source>
        <dbReference type="ARBA" id="ARBA00012148"/>
    </source>
</evidence>
<feature type="transmembrane region" description="Helical" evidence="23">
    <location>
        <begin position="481"/>
        <end position="506"/>
    </location>
</feature>
<sequence length="509" mass="55905">MPQSSSGSIESTALGNMKDNGKGRAALGIILALLIGSAIIALVLSIVNWTSIAGPPGFKYGMVFDAGSSHTSLFVYTWPADKENDTGIVNQIDVCEAPGGGISSYANDPPAAGASLRSCLDKAIKLIPEKQQKETPILLGATAGMRLLRLQDMVAADKVLDEVSKTMKEYPLNFRGARILTGNEEGSLGWITVNYLLKSFVTCSFAGKWVHPSQGETYGAMDLGGASTQMTFSPKVAITNKSTEAVFKLYGYNYTVFTHSYLCYGKDQALKLLLAKLRETQKSSNIDHPCYPTGYTTNITLSSLYNSPCLNTTSGDLTAQITIKGTGDPTVCQNTIQEIFNFAACGTDCEFNVYPPPLTGDFYAFSAFYYIFDFLNLTNRESMSTVRRTIDNFCLQDWNRLKQRFPTEKEDRLSAYCAAGIYIITLLENKYKFNSETWSNIIFAKQAGNADIGWTLGYMLNLTNMIPSEAPLEYIGRSRSLWAASLFFIVLSLVAAIILALLYLCFQRE</sequence>
<dbReference type="GO" id="GO:0004050">
    <property type="term" value="F:apyrase activity"/>
    <property type="evidence" value="ECO:0007669"/>
    <property type="project" value="UniProtKB-EC"/>
</dbReference>
<evidence type="ECO:0000256" key="6">
    <source>
        <dbReference type="ARBA" id="ARBA00022475"/>
    </source>
</evidence>
<dbReference type="GO" id="GO:0046872">
    <property type="term" value="F:metal ion binding"/>
    <property type="evidence" value="ECO:0007669"/>
    <property type="project" value="UniProtKB-KW"/>
</dbReference>
<evidence type="ECO:0000256" key="20">
    <source>
        <dbReference type="PIRSR" id="PIRSR600407-1"/>
    </source>
</evidence>